<evidence type="ECO:0008006" key="6">
    <source>
        <dbReference type="Google" id="ProtNLM"/>
    </source>
</evidence>
<dbReference type="SUPFAM" id="SSF51735">
    <property type="entry name" value="NAD(P)-binding Rossmann-fold domains"/>
    <property type="match status" value="1"/>
</dbReference>
<dbReference type="Proteomes" id="UP000037392">
    <property type="component" value="Unassembled WGS sequence"/>
</dbReference>
<dbReference type="RefSeq" id="WP_048929840.1">
    <property type="nucleotide sequence ID" value="NZ_KQ235877.1"/>
</dbReference>
<dbReference type="GO" id="GO:0006633">
    <property type="term" value="P:fatty acid biosynthetic process"/>
    <property type="evidence" value="ECO:0007669"/>
    <property type="project" value="TreeGrafter"/>
</dbReference>
<dbReference type="PANTHER" id="PTHR42760">
    <property type="entry name" value="SHORT-CHAIN DEHYDROGENASES/REDUCTASES FAMILY MEMBER"/>
    <property type="match status" value="1"/>
</dbReference>
<comment type="similarity">
    <text evidence="1 3">Belongs to the short-chain dehydrogenases/reductases (SDR) family.</text>
</comment>
<dbReference type="PRINTS" id="PR00081">
    <property type="entry name" value="GDHRDH"/>
</dbReference>
<gene>
    <name evidence="4" type="ORF">HMPREF9470_02226</name>
</gene>
<reference evidence="4 5" key="1">
    <citation type="submission" date="2011-04" db="EMBL/GenBank/DDBJ databases">
        <title>The Genome Sequence of Clostridium citroniae WAL-19142.</title>
        <authorList>
            <consortium name="The Broad Institute Genome Sequencing Platform"/>
            <person name="Earl A."/>
            <person name="Ward D."/>
            <person name="Feldgarden M."/>
            <person name="Gevers D."/>
            <person name="Warren Y.A."/>
            <person name="Tyrrell K.L."/>
            <person name="Citron D.M."/>
            <person name="Goldstein E.J."/>
            <person name="Daigneault M."/>
            <person name="Allen-Vercoe E."/>
            <person name="Young S.K."/>
            <person name="Zeng Q."/>
            <person name="Gargeya S."/>
            <person name="Fitzgerald M."/>
            <person name="Haas B."/>
            <person name="Abouelleil A."/>
            <person name="Alvarado L."/>
            <person name="Arachchi H.M."/>
            <person name="Berlin A."/>
            <person name="Brown A."/>
            <person name="Chapman S.B."/>
            <person name="Chen Z."/>
            <person name="Dunbar C."/>
            <person name="Freedman E."/>
            <person name="Gearin G."/>
            <person name="Gellesch M."/>
            <person name="Goldberg J."/>
            <person name="Griggs A."/>
            <person name="Gujja S."/>
            <person name="Heilman E.R."/>
            <person name="Heiman D."/>
            <person name="Howarth C."/>
            <person name="Larson L."/>
            <person name="Lui A."/>
            <person name="MacDonald P.J."/>
            <person name="Mehta T."/>
            <person name="Montmayeur A."/>
            <person name="Murphy C."/>
            <person name="Neiman D."/>
            <person name="Pearson M."/>
            <person name="Priest M."/>
            <person name="Roberts A."/>
            <person name="Saif S."/>
            <person name="Shea T."/>
            <person name="Shenoy N."/>
            <person name="Sisk P."/>
            <person name="Stolte C."/>
            <person name="Sykes S."/>
            <person name="White J."/>
            <person name="Yandava C."/>
            <person name="Wortman J."/>
            <person name="Nusbaum C."/>
            <person name="Birren B."/>
        </authorList>
    </citation>
    <scope>NUCLEOTIDE SEQUENCE [LARGE SCALE GENOMIC DNA]</scope>
    <source>
        <strain evidence="4 5">WAL-19142</strain>
    </source>
</reference>
<organism evidence="4 5">
    <name type="scientific">[Clostridium] citroniae WAL-19142</name>
    <dbReference type="NCBI Taxonomy" id="742734"/>
    <lineage>
        <taxon>Bacteria</taxon>
        <taxon>Bacillati</taxon>
        <taxon>Bacillota</taxon>
        <taxon>Clostridia</taxon>
        <taxon>Lachnospirales</taxon>
        <taxon>Lachnospiraceae</taxon>
        <taxon>Enterocloster</taxon>
    </lineage>
</organism>
<dbReference type="FunFam" id="3.40.50.720:FF:000084">
    <property type="entry name" value="Short-chain dehydrogenase reductase"/>
    <property type="match status" value="1"/>
</dbReference>
<dbReference type="Pfam" id="PF00106">
    <property type="entry name" value="adh_short"/>
    <property type="match status" value="1"/>
</dbReference>
<dbReference type="PATRIC" id="fig|742734.4.peg.2398"/>
<dbReference type="GO" id="GO:0016616">
    <property type="term" value="F:oxidoreductase activity, acting on the CH-OH group of donors, NAD or NADP as acceptor"/>
    <property type="evidence" value="ECO:0007669"/>
    <property type="project" value="TreeGrafter"/>
</dbReference>
<dbReference type="GO" id="GO:0048038">
    <property type="term" value="F:quinone binding"/>
    <property type="evidence" value="ECO:0007669"/>
    <property type="project" value="TreeGrafter"/>
</dbReference>
<dbReference type="CDD" id="cd05233">
    <property type="entry name" value="SDR_c"/>
    <property type="match status" value="1"/>
</dbReference>
<dbReference type="InterPro" id="IPR002347">
    <property type="entry name" value="SDR_fam"/>
</dbReference>
<dbReference type="OrthoDB" id="9805904at2"/>
<evidence type="ECO:0000313" key="5">
    <source>
        <dbReference type="Proteomes" id="UP000037392"/>
    </source>
</evidence>
<dbReference type="PRINTS" id="PR00080">
    <property type="entry name" value="SDRFAMILY"/>
</dbReference>
<proteinExistence type="inferred from homology"/>
<comment type="caution">
    <text evidence="4">The sequence shown here is derived from an EMBL/GenBank/DDBJ whole genome shotgun (WGS) entry which is preliminary data.</text>
</comment>
<keyword evidence="2" id="KW-0560">Oxidoreductase</keyword>
<evidence type="ECO:0000313" key="4">
    <source>
        <dbReference type="EMBL" id="KMW20211.1"/>
    </source>
</evidence>
<dbReference type="Gene3D" id="3.40.50.720">
    <property type="entry name" value="NAD(P)-binding Rossmann-like Domain"/>
    <property type="match status" value="1"/>
</dbReference>
<dbReference type="PANTHER" id="PTHR42760:SF133">
    <property type="entry name" value="3-OXOACYL-[ACYL-CARRIER-PROTEIN] REDUCTASE"/>
    <property type="match status" value="1"/>
</dbReference>
<dbReference type="GeneID" id="93161833"/>
<protein>
    <recommendedName>
        <fullName evidence="6">3-oxoacyl-[acyl-carrier-protein] reductase</fullName>
    </recommendedName>
</protein>
<evidence type="ECO:0000256" key="3">
    <source>
        <dbReference type="RuleBase" id="RU000363"/>
    </source>
</evidence>
<dbReference type="GO" id="GO:0008206">
    <property type="term" value="P:bile acid metabolic process"/>
    <property type="evidence" value="ECO:0007669"/>
    <property type="project" value="UniProtKB-ARBA"/>
</dbReference>
<evidence type="ECO:0000256" key="2">
    <source>
        <dbReference type="ARBA" id="ARBA00023002"/>
    </source>
</evidence>
<dbReference type="InterPro" id="IPR036291">
    <property type="entry name" value="NAD(P)-bd_dom_sf"/>
</dbReference>
<evidence type="ECO:0000256" key="1">
    <source>
        <dbReference type="ARBA" id="ARBA00006484"/>
    </source>
</evidence>
<name>A0A0J9C719_9FIRM</name>
<accession>A0A0J9C719</accession>
<dbReference type="EMBL" id="ADLK01000019">
    <property type="protein sequence ID" value="KMW20211.1"/>
    <property type="molecule type" value="Genomic_DNA"/>
</dbReference>
<dbReference type="AlphaFoldDB" id="A0A0J9C719"/>
<sequence>MNIKKIIKFFKTKEQYPVPKLINSNKLLENKVALITGGSSGIGFAIAKDFIENGAKVIIVGRNRDKINQAVKILGNKAKGLVFDITNVKEIPRNLMQAVNLFEEKRIDILVNSAGIGAKNSFLTVTEDEYDAIMDTNIKATFFMNQVVGNYMINNKIHGHILNVSSSSAMRPAWTPYEMSKWSVRGFTLGAADLLAPYGIIVNAIAPGPTVTPMLRMNENDSIYNDSTCIKRSAMPNEIASLATYMCSEMGNMIVGDTFYITGGAGNIKSHI</sequence>